<dbReference type="InParanoid" id="H2YMZ7"/>
<dbReference type="CDD" id="cd16029">
    <property type="entry name" value="4-S"/>
    <property type="match status" value="1"/>
</dbReference>
<proteinExistence type="inferred from homology"/>
<evidence type="ECO:0000256" key="5">
    <source>
        <dbReference type="ARBA" id="ARBA00022837"/>
    </source>
</evidence>
<comment type="cofactor">
    <cofactor evidence="1">
        <name>Ca(2+)</name>
        <dbReference type="ChEBI" id="CHEBI:29108"/>
    </cofactor>
</comment>
<dbReference type="InterPro" id="IPR017850">
    <property type="entry name" value="Alkaline_phosphatase_core_sf"/>
</dbReference>
<reference evidence="8" key="2">
    <citation type="submission" date="2025-08" db="UniProtKB">
        <authorList>
            <consortium name="Ensembl"/>
        </authorList>
    </citation>
    <scope>IDENTIFICATION</scope>
</reference>
<dbReference type="Proteomes" id="UP000007875">
    <property type="component" value="Unassembled WGS sequence"/>
</dbReference>
<dbReference type="InterPro" id="IPR047115">
    <property type="entry name" value="ARSB"/>
</dbReference>
<dbReference type="eggNOG" id="KOG3867">
    <property type="taxonomic scope" value="Eukaryota"/>
</dbReference>
<dbReference type="InterPro" id="IPR024607">
    <property type="entry name" value="Sulfatase_CS"/>
</dbReference>
<dbReference type="Gene3D" id="3.30.1120.10">
    <property type="match status" value="1"/>
</dbReference>
<dbReference type="Ensembl" id="ENSCSAVT00000006785.1">
    <property type="protein sequence ID" value="ENSCSAVP00000006699.1"/>
    <property type="gene ID" value="ENSCSAVG00000004008.1"/>
</dbReference>
<organism evidence="8 9">
    <name type="scientific">Ciona savignyi</name>
    <name type="common">Pacific transparent sea squirt</name>
    <dbReference type="NCBI Taxonomy" id="51511"/>
    <lineage>
        <taxon>Eukaryota</taxon>
        <taxon>Metazoa</taxon>
        <taxon>Chordata</taxon>
        <taxon>Tunicata</taxon>
        <taxon>Ascidiacea</taxon>
        <taxon>Phlebobranchia</taxon>
        <taxon>Cionidae</taxon>
        <taxon>Ciona</taxon>
    </lineage>
</organism>
<dbReference type="PANTHER" id="PTHR10342:SF274">
    <property type="entry name" value="ARYLSULFATASE B"/>
    <property type="match status" value="1"/>
</dbReference>
<keyword evidence="5" id="KW-0106">Calcium</keyword>
<evidence type="ECO:0000259" key="7">
    <source>
        <dbReference type="Pfam" id="PF00884"/>
    </source>
</evidence>
<evidence type="ECO:0000313" key="9">
    <source>
        <dbReference type="Proteomes" id="UP000007875"/>
    </source>
</evidence>
<evidence type="ECO:0000256" key="6">
    <source>
        <dbReference type="ARBA" id="ARBA00023180"/>
    </source>
</evidence>
<dbReference type="PROSITE" id="PS00149">
    <property type="entry name" value="SULFATASE_2"/>
    <property type="match status" value="1"/>
</dbReference>
<keyword evidence="4" id="KW-0378">Hydrolase</keyword>
<dbReference type="GO" id="GO:0008484">
    <property type="term" value="F:sulfuric ester hydrolase activity"/>
    <property type="evidence" value="ECO:0007669"/>
    <property type="project" value="InterPro"/>
</dbReference>
<evidence type="ECO:0000313" key="8">
    <source>
        <dbReference type="Ensembl" id="ENSCSAVP00000006699.1"/>
    </source>
</evidence>
<protein>
    <recommendedName>
        <fullName evidence="7">Sulfatase N-terminal domain-containing protein</fullName>
    </recommendedName>
</protein>
<feature type="domain" description="Sulfatase N-terminal" evidence="7">
    <location>
        <begin position="17"/>
        <end position="342"/>
    </location>
</feature>
<name>H2YMZ7_CIOSA</name>
<dbReference type="SUPFAM" id="SSF53649">
    <property type="entry name" value="Alkaline phosphatase-like"/>
    <property type="match status" value="1"/>
</dbReference>
<dbReference type="STRING" id="51511.ENSCSAVP00000006699"/>
<dbReference type="GeneTree" id="ENSGT00940000166538"/>
<dbReference type="PANTHER" id="PTHR10342">
    <property type="entry name" value="ARYLSULFATASE"/>
    <property type="match status" value="1"/>
</dbReference>
<dbReference type="PROSITE" id="PS00523">
    <property type="entry name" value="SULFATASE_1"/>
    <property type="match status" value="1"/>
</dbReference>
<dbReference type="AlphaFoldDB" id="H2YMZ7"/>
<keyword evidence="9" id="KW-1185">Reference proteome</keyword>
<sequence length="505" mass="57015">ILLLLIVATVGVEVKRPHVVFVLADDLGYNDIGYNGRSHHSATRTPFLDSLARNGMILKNYYTHSVCSPTRGSLLTGRNRIHIGLQHDCIHGTQIEGLPLDNVLLPEQLTHCGYNTQMIGKWHLGFSSESYLPWKRGFRGFYGFLTGSENYWSKHTNAVKHSKVKELKGGIDFTDSDHGPTNATWGKFSSLVYAERAKHVISNHDKSKPLFLFLSLQTPHSPLGAPAKYYKPFRKIKDKKRKQYLSMVAALDETVRNVTSYLQDAGMWSDTLLIFSTDNGGNVNEGGNNWPYRGSKNTMYEGGNKAVGFVHGPLLGVGSRGHHNMEQLFHVSDWYPTIMEATKCQYIAEEHKRKLDGYNQWDVLRGRAVSQRYEIVHTLDPINRTSEVADVQYGFDVNVQAAIMNERWKLLTGNPGCMGGWYPPAEAKELVAAIDIRGNKTIQLYDIVSDPLEQYEVSSLYPAVVKELLERLAYHNSTARPPISRASDDKNACLRWADGYIRPWR</sequence>
<comment type="similarity">
    <text evidence="2">Belongs to the sulfatase family.</text>
</comment>
<keyword evidence="3" id="KW-0479">Metal-binding</keyword>
<dbReference type="Gene3D" id="3.40.720.10">
    <property type="entry name" value="Alkaline Phosphatase, subunit A"/>
    <property type="match status" value="1"/>
</dbReference>
<keyword evidence="6" id="KW-0325">Glycoprotein</keyword>
<evidence type="ECO:0000256" key="2">
    <source>
        <dbReference type="ARBA" id="ARBA00008779"/>
    </source>
</evidence>
<dbReference type="GO" id="GO:0046872">
    <property type="term" value="F:metal ion binding"/>
    <property type="evidence" value="ECO:0007669"/>
    <property type="project" value="UniProtKB-KW"/>
</dbReference>
<evidence type="ECO:0000256" key="1">
    <source>
        <dbReference type="ARBA" id="ARBA00001913"/>
    </source>
</evidence>
<reference evidence="8" key="3">
    <citation type="submission" date="2025-09" db="UniProtKB">
        <authorList>
            <consortium name="Ensembl"/>
        </authorList>
    </citation>
    <scope>IDENTIFICATION</scope>
</reference>
<dbReference type="Pfam" id="PF00884">
    <property type="entry name" value="Sulfatase"/>
    <property type="match status" value="1"/>
</dbReference>
<evidence type="ECO:0000256" key="4">
    <source>
        <dbReference type="ARBA" id="ARBA00022801"/>
    </source>
</evidence>
<accession>H2YMZ7</accession>
<evidence type="ECO:0000256" key="3">
    <source>
        <dbReference type="ARBA" id="ARBA00022723"/>
    </source>
</evidence>
<dbReference type="InterPro" id="IPR000917">
    <property type="entry name" value="Sulfatase_N"/>
</dbReference>
<reference evidence="9" key="1">
    <citation type="submission" date="2003-08" db="EMBL/GenBank/DDBJ databases">
        <authorList>
            <person name="Birren B."/>
            <person name="Nusbaum C."/>
            <person name="Abebe A."/>
            <person name="Abouelleil A."/>
            <person name="Adekoya E."/>
            <person name="Ait-zahra M."/>
            <person name="Allen N."/>
            <person name="Allen T."/>
            <person name="An P."/>
            <person name="Anderson M."/>
            <person name="Anderson S."/>
            <person name="Arachchi H."/>
            <person name="Armbruster J."/>
            <person name="Bachantsang P."/>
            <person name="Baldwin J."/>
            <person name="Barry A."/>
            <person name="Bayul T."/>
            <person name="Blitshsteyn B."/>
            <person name="Bloom T."/>
            <person name="Blye J."/>
            <person name="Boguslavskiy L."/>
            <person name="Borowsky M."/>
            <person name="Boukhgalter B."/>
            <person name="Brunache A."/>
            <person name="Butler J."/>
            <person name="Calixte N."/>
            <person name="Calvo S."/>
            <person name="Camarata J."/>
            <person name="Campo K."/>
            <person name="Chang J."/>
            <person name="Cheshatsang Y."/>
            <person name="Citroen M."/>
            <person name="Collymore A."/>
            <person name="Considine T."/>
            <person name="Cook A."/>
            <person name="Cooke P."/>
            <person name="Corum B."/>
            <person name="Cuomo C."/>
            <person name="David R."/>
            <person name="Dawoe T."/>
            <person name="Degray S."/>
            <person name="Dodge S."/>
            <person name="Dooley K."/>
            <person name="Dorje P."/>
            <person name="Dorjee K."/>
            <person name="Dorris L."/>
            <person name="Duffey N."/>
            <person name="Dupes A."/>
            <person name="Elkins T."/>
            <person name="Engels R."/>
            <person name="Erickson J."/>
            <person name="Farina A."/>
            <person name="Faro S."/>
            <person name="Ferreira P."/>
            <person name="Fischer H."/>
            <person name="Fitzgerald M."/>
            <person name="Foley K."/>
            <person name="Gage D."/>
            <person name="Galagan J."/>
            <person name="Gearin G."/>
            <person name="Gnerre S."/>
            <person name="Gnirke A."/>
            <person name="Goyette A."/>
            <person name="Graham J."/>
            <person name="Grandbois E."/>
            <person name="Gyaltsen K."/>
            <person name="Hafez N."/>
            <person name="Hagopian D."/>
            <person name="Hagos B."/>
            <person name="Hall J."/>
            <person name="Hatcher B."/>
            <person name="Heller A."/>
            <person name="Higgins H."/>
            <person name="Honan T."/>
            <person name="Horn A."/>
            <person name="Houde N."/>
            <person name="Hughes L."/>
            <person name="Hulme W."/>
            <person name="Husby E."/>
            <person name="Iliev I."/>
            <person name="Jaffe D."/>
            <person name="Jones C."/>
            <person name="Kamal M."/>
            <person name="Kamat A."/>
            <person name="Kamvysselis M."/>
            <person name="Karlsson E."/>
            <person name="Kells C."/>
            <person name="Kieu A."/>
            <person name="Kisner P."/>
            <person name="Kodira C."/>
            <person name="Kulbokas E."/>
            <person name="Labutti K."/>
            <person name="Lama D."/>
            <person name="Landers T."/>
            <person name="Leger J."/>
            <person name="Levine S."/>
            <person name="Lewis D."/>
            <person name="Lewis T."/>
            <person name="Lindblad-toh K."/>
            <person name="Liu X."/>
            <person name="Lokyitsang T."/>
            <person name="Lokyitsang Y."/>
            <person name="Lucien O."/>
            <person name="Lui A."/>
            <person name="Ma L.J."/>
            <person name="Mabbitt R."/>
            <person name="Macdonald J."/>
            <person name="Maclean C."/>
            <person name="Major J."/>
            <person name="Manning J."/>
            <person name="Marabella R."/>
            <person name="Maru K."/>
            <person name="Matthews C."/>
            <person name="Mauceli E."/>
            <person name="Mccarthy M."/>
            <person name="Mcdonough S."/>
            <person name="Mcghee T."/>
            <person name="Meldrim J."/>
            <person name="Meneus L."/>
            <person name="Mesirov J."/>
            <person name="Mihalev A."/>
            <person name="Mihova T."/>
            <person name="Mikkelsen T."/>
            <person name="Mlenga V."/>
            <person name="Moru K."/>
            <person name="Mozes J."/>
            <person name="Mulrain L."/>
            <person name="Munson G."/>
            <person name="Naylor J."/>
            <person name="Newes C."/>
            <person name="Nguyen C."/>
            <person name="Nguyen N."/>
            <person name="Nguyen T."/>
            <person name="Nicol R."/>
            <person name="Nielsen C."/>
            <person name="Nizzari M."/>
            <person name="Norbu C."/>
            <person name="Norbu N."/>
            <person name="O'donnell P."/>
            <person name="Okoawo O."/>
            <person name="O'leary S."/>
            <person name="Omotosho B."/>
            <person name="O'neill K."/>
            <person name="Osman S."/>
            <person name="Parker S."/>
            <person name="Perrin D."/>
            <person name="Phunkhang P."/>
            <person name="Piqani B."/>
            <person name="Purcell S."/>
            <person name="Rachupka T."/>
            <person name="Ramasamy U."/>
            <person name="Rameau R."/>
            <person name="Ray V."/>
            <person name="Raymond C."/>
            <person name="Retta R."/>
            <person name="Richardson S."/>
            <person name="Rise C."/>
            <person name="Rodriguez J."/>
            <person name="Rogers J."/>
            <person name="Rogov P."/>
            <person name="Rutman M."/>
            <person name="Schupbach R."/>
            <person name="Seaman C."/>
            <person name="Settipalli S."/>
            <person name="Sharpe T."/>
            <person name="Sheridan J."/>
            <person name="Sherpa N."/>
            <person name="Shi J."/>
            <person name="Smirnov S."/>
            <person name="Smith C."/>
            <person name="Sougnez C."/>
            <person name="Spencer B."/>
            <person name="Stalker J."/>
            <person name="Stange-thomann N."/>
            <person name="Stavropoulos S."/>
            <person name="Stetson K."/>
            <person name="Stone C."/>
            <person name="Stone S."/>
            <person name="Stubbs M."/>
            <person name="Talamas J."/>
            <person name="Tchuinga P."/>
            <person name="Tenzing P."/>
            <person name="Tesfaye S."/>
            <person name="Theodore J."/>
            <person name="Thoulutsang Y."/>
            <person name="Topham K."/>
            <person name="Towey S."/>
            <person name="Tsamla T."/>
            <person name="Tsomo N."/>
            <person name="Vallee D."/>
            <person name="Vassiliev H."/>
            <person name="Venkataraman V."/>
            <person name="Vinson J."/>
            <person name="Vo A."/>
            <person name="Wade C."/>
            <person name="Wang S."/>
            <person name="Wangchuk T."/>
            <person name="Wangdi T."/>
            <person name="Whittaker C."/>
            <person name="Wilkinson J."/>
            <person name="Wu Y."/>
            <person name="Wyman D."/>
            <person name="Yadav S."/>
            <person name="Yang S."/>
            <person name="Yang X."/>
            <person name="Yeager S."/>
            <person name="Yee E."/>
            <person name="Young G."/>
            <person name="Zainoun J."/>
            <person name="Zembeck L."/>
            <person name="Zimmer A."/>
            <person name="Zody M."/>
            <person name="Lander E."/>
        </authorList>
    </citation>
    <scope>NUCLEOTIDE SEQUENCE [LARGE SCALE GENOMIC DNA]</scope>
</reference>
<dbReference type="OMA" id="INDMERT"/>